<evidence type="ECO:0000313" key="1">
    <source>
        <dbReference type="EMBL" id="TJZ61046.1"/>
    </source>
</evidence>
<protein>
    <recommendedName>
        <fullName evidence="3">BACON domain-containing protein</fullName>
    </recommendedName>
</protein>
<dbReference type="OrthoDB" id="8440781at2"/>
<dbReference type="EMBL" id="SUME01000003">
    <property type="protein sequence ID" value="TJZ61046.1"/>
    <property type="molecule type" value="Genomic_DNA"/>
</dbReference>
<dbReference type="Gene3D" id="2.160.20.10">
    <property type="entry name" value="Single-stranded right-handed beta-helix, Pectin lyase-like"/>
    <property type="match status" value="1"/>
</dbReference>
<proteinExistence type="predicted"/>
<gene>
    <name evidence="1" type="ORF">FAZ15_07490</name>
</gene>
<dbReference type="SUPFAM" id="SSF51126">
    <property type="entry name" value="Pectin lyase-like"/>
    <property type="match status" value="1"/>
</dbReference>
<dbReference type="SMART" id="SM00710">
    <property type="entry name" value="PbH1"/>
    <property type="match status" value="5"/>
</dbReference>
<evidence type="ECO:0000313" key="2">
    <source>
        <dbReference type="Proteomes" id="UP000306808"/>
    </source>
</evidence>
<dbReference type="InterPro" id="IPR013783">
    <property type="entry name" value="Ig-like_fold"/>
</dbReference>
<dbReference type="RefSeq" id="WP_136900708.1">
    <property type="nucleotide sequence ID" value="NZ_SUME01000003.1"/>
</dbReference>
<dbReference type="InterPro" id="IPR012334">
    <property type="entry name" value="Pectin_lyas_fold"/>
</dbReference>
<evidence type="ECO:0008006" key="3">
    <source>
        <dbReference type="Google" id="ProtNLM"/>
    </source>
</evidence>
<name>A0A4U0P1B6_9SPHI</name>
<reference evidence="1 2" key="1">
    <citation type="submission" date="2019-04" db="EMBL/GenBank/DDBJ databases">
        <title>Sphingobacterium olei sp. nov., isolated from oil-contaminated soil.</title>
        <authorList>
            <person name="Liu B."/>
        </authorList>
    </citation>
    <scope>NUCLEOTIDE SEQUENCE [LARGE SCALE GENOMIC DNA]</scope>
    <source>
        <strain evidence="1 2">HAL-9</strain>
    </source>
</reference>
<sequence length="564" mass="59206">MNNMNYILLAALIFLGLGSCKKDKDPFVEKLLMGTDYMEVGSKSNTYNFEVLSNQTILVESDVDWIQLDTVAYGKGKQRVGFTVVTNADDERTGVILVRINDTNVKQVLVVQESGKVPVFYVAVDGTGDGKSWNSPTDLNTALEQTTTGSTIYLAEGVYTPSKTIRNGDTNEESDMTFEISKNISLIGGFAADALPGATPDAARYKTILDGKMTSGKEAFHTVTVTAVLDNESKVYLEGLTIRGGNATDRTTNTTINGTRYSRGQGGGIVIANAIVHLKQVEIIDNKATADKGTAGFAAGMYVFAGAKVTMEDSKVSNNSNNNNNGGGTWVADASLTAYRSQFNNNYARGTAAGIHGYPNATIHLYNSEVLNNSNTSFGAGIYMREKSEAILVNCLIIGNKSTSPNGGGGVMLYAGSKADIISCTITGNEIAGPGGGVFRQSLVNNLSIVNSIISGNTQRSGSTDVDAHADNAAVVPVIKNSAITAAVYGGAGSIVAGVSFSPATMLNSAFLPVGDNNPALSYGLDGTQLKALAQTYNPVLDDVIAADIQAENRSSAIMGAKVK</sequence>
<dbReference type="Gene3D" id="2.60.40.10">
    <property type="entry name" value="Immunoglobulins"/>
    <property type="match status" value="1"/>
</dbReference>
<dbReference type="AlphaFoldDB" id="A0A4U0P1B6"/>
<dbReference type="InterPro" id="IPR011050">
    <property type="entry name" value="Pectin_lyase_fold/virulence"/>
</dbReference>
<dbReference type="InterPro" id="IPR006626">
    <property type="entry name" value="PbH1"/>
</dbReference>
<keyword evidence="2" id="KW-1185">Reference proteome</keyword>
<organism evidence="1 2">
    <name type="scientific">Sphingobacterium olei</name>
    <dbReference type="NCBI Taxonomy" id="2571155"/>
    <lineage>
        <taxon>Bacteria</taxon>
        <taxon>Pseudomonadati</taxon>
        <taxon>Bacteroidota</taxon>
        <taxon>Sphingobacteriia</taxon>
        <taxon>Sphingobacteriales</taxon>
        <taxon>Sphingobacteriaceae</taxon>
        <taxon>Sphingobacterium</taxon>
    </lineage>
</organism>
<comment type="caution">
    <text evidence="1">The sequence shown here is derived from an EMBL/GenBank/DDBJ whole genome shotgun (WGS) entry which is preliminary data.</text>
</comment>
<accession>A0A4U0P1B6</accession>
<dbReference type="Proteomes" id="UP000306808">
    <property type="component" value="Unassembled WGS sequence"/>
</dbReference>